<dbReference type="EMBL" id="JAUEPR010000035">
    <property type="protein sequence ID" value="KAK0473032.1"/>
    <property type="molecule type" value="Genomic_DNA"/>
</dbReference>
<sequence>MASKAPQNDARPRKNTRKKASRFKRSAMLMMVSITYGLDLVHGFKLEDTKIVAFDVRRHAARAIQFLWKCGTLVARKFESSERDQRGWASDDVGVGVVEKDPCLLSSYTDRYLLALLGCGTLQSRADAADE</sequence>
<keyword evidence="3" id="KW-1185">Reference proteome</keyword>
<evidence type="ECO:0000313" key="3">
    <source>
        <dbReference type="Proteomes" id="UP001175227"/>
    </source>
</evidence>
<gene>
    <name evidence="2" type="ORF">IW261DRAFT_1423822</name>
</gene>
<proteinExistence type="predicted"/>
<accession>A0AA39NW95</accession>
<organism evidence="2 3">
    <name type="scientific">Armillaria novae-zelandiae</name>
    <dbReference type="NCBI Taxonomy" id="153914"/>
    <lineage>
        <taxon>Eukaryota</taxon>
        <taxon>Fungi</taxon>
        <taxon>Dikarya</taxon>
        <taxon>Basidiomycota</taxon>
        <taxon>Agaricomycotina</taxon>
        <taxon>Agaricomycetes</taxon>
        <taxon>Agaricomycetidae</taxon>
        <taxon>Agaricales</taxon>
        <taxon>Marasmiineae</taxon>
        <taxon>Physalacriaceae</taxon>
        <taxon>Armillaria</taxon>
    </lineage>
</organism>
<dbReference type="AlphaFoldDB" id="A0AA39NW95"/>
<dbReference type="Proteomes" id="UP001175227">
    <property type="component" value="Unassembled WGS sequence"/>
</dbReference>
<name>A0AA39NW95_9AGAR</name>
<comment type="caution">
    <text evidence="2">The sequence shown here is derived from an EMBL/GenBank/DDBJ whole genome shotgun (WGS) entry which is preliminary data.</text>
</comment>
<evidence type="ECO:0000313" key="2">
    <source>
        <dbReference type="EMBL" id="KAK0473032.1"/>
    </source>
</evidence>
<protein>
    <submittedName>
        <fullName evidence="2">Uncharacterized protein</fullName>
    </submittedName>
</protein>
<reference evidence="2" key="1">
    <citation type="submission" date="2023-06" db="EMBL/GenBank/DDBJ databases">
        <authorList>
            <consortium name="Lawrence Berkeley National Laboratory"/>
            <person name="Ahrendt S."/>
            <person name="Sahu N."/>
            <person name="Indic B."/>
            <person name="Wong-Bajracharya J."/>
            <person name="Merenyi Z."/>
            <person name="Ke H.-M."/>
            <person name="Monk M."/>
            <person name="Kocsube S."/>
            <person name="Drula E."/>
            <person name="Lipzen A."/>
            <person name="Balint B."/>
            <person name="Henrissat B."/>
            <person name="Andreopoulos B."/>
            <person name="Martin F.M."/>
            <person name="Harder C.B."/>
            <person name="Rigling D."/>
            <person name="Ford K.L."/>
            <person name="Foster G.D."/>
            <person name="Pangilinan J."/>
            <person name="Papanicolaou A."/>
            <person name="Barry K."/>
            <person name="LaButti K."/>
            <person name="Viragh M."/>
            <person name="Koriabine M."/>
            <person name="Yan M."/>
            <person name="Riley R."/>
            <person name="Champramary S."/>
            <person name="Plett K.L."/>
            <person name="Tsai I.J."/>
            <person name="Slot J."/>
            <person name="Sipos G."/>
            <person name="Plett J."/>
            <person name="Nagy L.G."/>
            <person name="Grigoriev I.V."/>
        </authorList>
    </citation>
    <scope>NUCLEOTIDE SEQUENCE</scope>
    <source>
        <strain evidence="2">ICMP 16352</strain>
    </source>
</reference>
<evidence type="ECO:0000256" key="1">
    <source>
        <dbReference type="SAM" id="MobiDB-lite"/>
    </source>
</evidence>
<feature type="region of interest" description="Disordered" evidence="1">
    <location>
        <begin position="1"/>
        <end position="21"/>
    </location>
</feature>